<dbReference type="Proteomes" id="UP000075243">
    <property type="component" value="Unassembled WGS sequence"/>
</dbReference>
<name>A0A151RFC6_CAJCA</name>
<gene>
    <name evidence="1" type="ORF">KK1_037378</name>
</gene>
<accession>A0A151RFC6</accession>
<dbReference type="Gramene" id="C.cajan_37224.t">
    <property type="protein sequence ID" value="C.cajan_37224.t.cds1"/>
    <property type="gene ID" value="C.cajan_37224"/>
</dbReference>
<organism evidence="1 2">
    <name type="scientific">Cajanus cajan</name>
    <name type="common">Pigeon pea</name>
    <name type="synonym">Cajanus indicus</name>
    <dbReference type="NCBI Taxonomy" id="3821"/>
    <lineage>
        <taxon>Eukaryota</taxon>
        <taxon>Viridiplantae</taxon>
        <taxon>Streptophyta</taxon>
        <taxon>Embryophyta</taxon>
        <taxon>Tracheophyta</taxon>
        <taxon>Spermatophyta</taxon>
        <taxon>Magnoliopsida</taxon>
        <taxon>eudicotyledons</taxon>
        <taxon>Gunneridae</taxon>
        <taxon>Pentapetalae</taxon>
        <taxon>rosids</taxon>
        <taxon>fabids</taxon>
        <taxon>Fabales</taxon>
        <taxon>Fabaceae</taxon>
        <taxon>Papilionoideae</taxon>
        <taxon>50 kb inversion clade</taxon>
        <taxon>NPAAA clade</taxon>
        <taxon>indigoferoid/millettioid clade</taxon>
        <taxon>Phaseoleae</taxon>
        <taxon>Cajanus</taxon>
    </lineage>
</organism>
<evidence type="ECO:0000313" key="2">
    <source>
        <dbReference type="Proteomes" id="UP000075243"/>
    </source>
</evidence>
<keyword evidence="2" id="KW-1185">Reference proteome</keyword>
<dbReference type="AlphaFoldDB" id="A0A151RFC6"/>
<sequence length="62" mass="6781">MLEGFYNANYVGDKIEGKSTSEACQFLGSSPISWASKKYNSKALSTIEVEYFSVVGCCSQLL</sequence>
<evidence type="ECO:0008006" key="3">
    <source>
        <dbReference type="Google" id="ProtNLM"/>
    </source>
</evidence>
<dbReference type="EMBL" id="KQ483785">
    <property type="protein sequence ID" value="KYP41256.1"/>
    <property type="molecule type" value="Genomic_DNA"/>
</dbReference>
<protein>
    <recommendedName>
        <fullName evidence="3">Retrovirus-related Pol polyprotein from transposon TNT 1-94</fullName>
    </recommendedName>
</protein>
<proteinExistence type="predicted"/>
<reference evidence="1" key="1">
    <citation type="journal article" date="2012" name="Nat. Biotechnol.">
        <title>Draft genome sequence of pigeonpea (Cajanus cajan), an orphan legume crop of resource-poor farmers.</title>
        <authorList>
            <person name="Varshney R.K."/>
            <person name="Chen W."/>
            <person name="Li Y."/>
            <person name="Bharti A.K."/>
            <person name="Saxena R.K."/>
            <person name="Schlueter J.A."/>
            <person name="Donoghue M.T."/>
            <person name="Azam S."/>
            <person name="Fan G."/>
            <person name="Whaley A.M."/>
            <person name="Farmer A.D."/>
            <person name="Sheridan J."/>
            <person name="Iwata A."/>
            <person name="Tuteja R."/>
            <person name="Penmetsa R.V."/>
            <person name="Wu W."/>
            <person name="Upadhyaya H.D."/>
            <person name="Yang S.P."/>
            <person name="Shah T."/>
            <person name="Saxena K.B."/>
            <person name="Michael T."/>
            <person name="McCombie W.R."/>
            <person name="Yang B."/>
            <person name="Zhang G."/>
            <person name="Yang H."/>
            <person name="Wang J."/>
            <person name="Spillane C."/>
            <person name="Cook D.R."/>
            <person name="May G.D."/>
            <person name="Xu X."/>
            <person name="Jackson S.A."/>
        </authorList>
    </citation>
    <scope>NUCLEOTIDE SEQUENCE [LARGE SCALE GENOMIC DNA]</scope>
</reference>
<evidence type="ECO:0000313" key="1">
    <source>
        <dbReference type="EMBL" id="KYP41256.1"/>
    </source>
</evidence>